<name>A0AAD2JWS7_9AGAR</name>
<evidence type="ECO:0000313" key="5">
    <source>
        <dbReference type="Proteomes" id="UP001295794"/>
    </source>
</evidence>
<feature type="domain" description="DUF6535" evidence="3">
    <location>
        <begin position="25"/>
        <end position="54"/>
    </location>
</feature>
<evidence type="ECO:0000259" key="3">
    <source>
        <dbReference type="Pfam" id="PF20153"/>
    </source>
</evidence>
<feature type="transmembrane region" description="Helical" evidence="2">
    <location>
        <begin position="195"/>
        <end position="214"/>
    </location>
</feature>
<organism evidence="4 5">
    <name type="scientific">Mycena citricolor</name>
    <dbReference type="NCBI Taxonomy" id="2018698"/>
    <lineage>
        <taxon>Eukaryota</taxon>
        <taxon>Fungi</taxon>
        <taxon>Dikarya</taxon>
        <taxon>Basidiomycota</taxon>
        <taxon>Agaricomycotina</taxon>
        <taxon>Agaricomycetes</taxon>
        <taxon>Agaricomycetidae</taxon>
        <taxon>Agaricales</taxon>
        <taxon>Marasmiineae</taxon>
        <taxon>Mycenaceae</taxon>
        <taxon>Mycena</taxon>
    </lineage>
</organism>
<dbReference type="InterPro" id="IPR045338">
    <property type="entry name" value="DUF6535"/>
</dbReference>
<protein>
    <recommendedName>
        <fullName evidence="3">DUF6535 domain-containing protein</fullName>
    </recommendedName>
</protein>
<evidence type="ECO:0000256" key="1">
    <source>
        <dbReference type="SAM" id="MobiDB-lite"/>
    </source>
</evidence>
<dbReference type="Proteomes" id="UP001295794">
    <property type="component" value="Unassembled WGS sequence"/>
</dbReference>
<dbReference type="AlphaFoldDB" id="A0AAD2JWS7"/>
<reference evidence="4" key="1">
    <citation type="submission" date="2023-11" db="EMBL/GenBank/DDBJ databases">
        <authorList>
            <person name="De Vega J J."/>
            <person name="De Vega J J."/>
        </authorList>
    </citation>
    <scope>NUCLEOTIDE SEQUENCE</scope>
</reference>
<gene>
    <name evidence="4" type="ORF">MYCIT1_LOCUS6523</name>
</gene>
<sequence length="862" mass="97119">MPQLEERQADEASIERERASGNKFWSVYVSEAQSYDRGLIDGWRSEMDGLLIFVHPRRSLLRRRCNIRHRKLQDAESRPGNPDRRVAQPDRRAAQPDPHQLANLNNGTAVADAPPLPSTFVPPPSSLVCNALWFTSLALSLSCALVATLVKQWAQEYQHRTSMFSSPSVRSRVYMYLYYGLRRFNMHTVVGAPPLLLHALALFFAGLAAFLVLVNTSSWESPPLCCSSSSRPFQTPLSRILWSLNQSLGRVLRAYVLKACVRMRVAVTDPEAPSRPPAPADTRPQSQSMVDALKSAALHPTVETETRAVAWAIRTLSDNDSLDSLVEGLPQTVWDFDRGKPRSVYLEQFKSLLQDPHVHLCQRLADFMAGSNSNLLEHSVRVRRQLSVLRAIWAICAFSVHTESPLEYPIGDTDPDKVLLGSRFLDSDEVQSMVLAVLALVRLNIIESESRQRAPEYPLTQTSNYDRTKAGEQRQAEKKWTYVQYLVALSKSPTSFERDVTNSLFHRSQILFTGPDGYIALHAALEELIQSGSDETADNLVFSARQMITAIAGASTDQGVVWISGLAPFLVRHPSLAAPSDPDAISQPGPKYTYTRFLCHCLCFNFTLRSHLEESFDFLQLIYRHSLDVAELTRYPGDLDTHLLVLRTLHSAGAQAADIHPHRLAVIVQGVVLKRFRLDWSQSGDLSESARLLSIFEDEDWFRAVICLDNETRMERVSTEGTRDSILHCARTVDGIYSVLPAKMQRRFADAVSGFLRKYPRDTLADCAVLNGMLSWAIHEHIGFIDDLDALQVLDTAVFDVQTDYEQETHRKKAEWIRGRMQKRLHRPERIFAAFVSLVTEVVDSDPEGSVHSEWSDITDEE</sequence>
<feature type="region of interest" description="Disordered" evidence="1">
    <location>
        <begin position="71"/>
        <end position="108"/>
    </location>
</feature>
<evidence type="ECO:0000313" key="4">
    <source>
        <dbReference type="EMBL" id="CAK5265496.1"/>
    </source>
</evidence>
<feature type="domain" description="DUF6535" evidence="3">
    <location>
        <begin position="102"/>
        <end position="211"/>
    </location>
</feature>
<accession>A0AAD2JWS7</accession>
<dbReference type="EMBL" id="CAVNYO010000092">
    <property type="protein sequence ID" value="CAK5265496.1"/>
    <property type="molecule type" value="Genomic_DNA"/>
</dbReference>
<feature type="compositionally biased region" description="Basic and acidic residues" evidence="1">
    <location>
        <begin position="72"/>
        <end position="94"/>
    </location>
</feature>
<comment type="caution">
    <text evidence="4">The sequence shown here is derived from an EMBL/GenBank/DDBJ whole genome shotgun (WGS) entry which is preliminary data.</text>
</comment>
<dbReference type="Pfam" id="PF20153">
    <property type="entry name" value="DUF6535"/>
    <property type="match status" value="2"/>
</dbReference>
<keyword evidence="2" id="KW-0472">Membrane</keyword>
<keyword evidence="5" id="KW-1185">Reference proteome</keyword>
<feature type="transmembrane region" description="Helical" evidence="2">
    <location>
        <begin position="131"/>
        <end position="150"/>
    </location>
</feature>
<evidence type="ECO:0000256" key="2">
    <source>
        <dbReference type="SAM" id="Phobius"/>
    </source>
</evidence>
<proteinExistence type="predicted"/>
<keyword evidence="2" id="KW-0812">Transmembrane</keyword>
<keyword evidence="2" id="KW-1133">Transmembrane helix</keyword>